<dbReference type="SMART" id="SM00849">
    <property type="entry name" value="Lactamase_B"/>
    <property type="match status" value="1"/>
</dbReference>
<dbReference type="PANTHER" id="PTHR43546:SF3">
    <property type="entry name" value="UPF0173 METAL-DEPENDENT HYDROLASE MJ1163"/>
    <property type="match status" value="1"/>
</dbReference>
<organism evidence="2 3">
    <name type="scientific">Xylanimonas protaetiae</name>
    <dbReference type="NCBI Taxonomy" id="2509457"/>
    <lineage>
        <taxon>Bacteria</taxon>
        <taxon>Bacillati</taxon>
        <taxon>Actinomycetota</taxon>
        <taxon>Actinomycetes</taxon>
        <taxon>Micrococcales</taxon>
        <taxon>Promicromonosporaceae</taxon>
        <taxon>Xylanimonas</taxon>
    </lineage>
</organism>
<evidence type="ECO:0000313" key="3">
    <source>
        <dbReference type="Proteomes" id="UP000292118"/>
    </source>
</evidence>
<dbReference type="AlphaFoldDB" id="A0A4P6FBZ8"/>
<gene>
    <name evidence="2" type="ORF">ET471_14285</name>
</gene>
<dbReference type="GO" id="GO:0016787">
    <property type="term" value="F:hydrolase activity"/>
    <property type="evidence" value="ECO:0007669"/>
    <property type="project" value="UniProtKB-KW"/>
</dbReference>
<proteinExistence type="predicted"/>
<accession>A0A4P6FBZ8</accession>
<evidence type="ECO:0000259" key="1">
    <source>
        <dbReference type="SMART" id="SM00849"/>
    </source>
</evidence>
<dbReference type="Pfam" id="PF13483">
    <property type="entry name" value="Lactamase_B_3"/>
    <property type="match status" value="1"/>
</dbReference>
<keyword evidence="2" id="KW-0378">Hydrolase</keyword>
<dbReference type="SUPFAM" id="SSF56281">
    <property type="entry name" value="Metallo-hydrolase/oxidoreductase"/>
    <property type="match status" value="1"/>
</dbReference>
<dbReference type="Gene3D" id="3.60.15.10">
    <property type="entry name" value="Ribonuclease Z/Hydroxyacylglutathione hydrolase-like"/>
    <property type="match status" value="1"/>
</dbReference>
<sequence length="219" mass="22112">MKITFLGHACVRLDVDGAALVLDPGTYSQAASALDGATAVLVTHDHPDHVDVPAVVAALGETPALAVYASEAAAAALVAGGAPADRVHGVTPGQELSVGGARVVVGGGRHALIHRAIPQATNVTYLVTAGGASVYHPGDSFDQPGEAVDVLLTPVSGPWMKLGEAVDYAAAAQATYLVPIHDALSSELGHAMAARQLSTPALAGEHTFRRLAPGESLTL</sequence>
<dbReference type="EMBL" id="CP035493">
    <property type="protein sequence ID" value="QAY71057.1"/>
    <property type="molecule type" value="Genomic_DNA"/>
</dbReference>
<dbReference type="RefSeq" id="WP_129189395.1">
    <property type="nucleotide sequence ID" value="NZ_CP035493.1"/>
</dbReference>
<keyword evidence="3" id="KW-1185">Reference proteome</keyword>
<dbReference type="OrthoDB" id="3190691at2"/>
<evidence type="ECO:0000313" key="2">
    <source>
        <dbReference type="EMBL" id="QAY71057.1"/>
    </source>
</evidence>
<dbReference type="Proteomes" id="UP000292118">
    <property type="component" value="Chromosome"/>
</dbReference>
<reference evidence="2 3" key="1">
    <citation type="submission" date="2019-01" db="EMBL/GenBank/DDBJ databases">
        <title>Genome sequencing of strain FW10M-9.</title>
        <authorList>
            <person name="Heo J."/>
            <person name="Kim S.-J."/>
            <person name="Kim J.-S."/>
            <person name="Hong S.-B."/>
            <person name="Kwon S.-W."/>
        </authorList>
    </citation>
    <scope>NUCLEOTIDE SEQUENCE [LARGE SCALE GENOMIC DNA]</scope>
    <source>
        <strain evidence="2 3">FW10M-9</strain>
    </source>
</reference>
<dbReference type="PANTHER" id="PTHR43546">
    <property type="entry name" value="UPF0173 METAL-DEPENDENT HYDROLASE MJ1163-RELATED"/>
    <property type="match status" value="1"/>
</dbReference>
<dbReference type="InterPro" id="IPR036866">
    <property type="entry name" value="RibonucZ/Hydroxyglut_hydro"/>
</dbReference>
<dbReference type="KEGG" id="xya:ET471_14285"/>
<dbReference type="InterPro" id="IPR050114">
    <property type="entry name" value="UPF0173_UPF0282_UlaG_hydrolase"/>
</dbReference>
<feature type="domain" description="Metallo-beta-lactamase" evidence="1">
    <location>
        <begin position="7"/>
        <end position="181"/>
    </location>
</feature>
<protein>
    <submittedName>
        <fullName evidence="2">MBL fold metallo-hydrolase</fullName>
    </submittedName>
</protein>
<name>A0A4P6FBZ8_9MICO</name>
<dbReference type="InterPro" id="IPR001279">
    <property type="entry name" value="Metallo-B-lactamas"/>
</dbReference>